<protein>
    <submittedName>
        <fullName evidence="1">Helix-turn-helix domain-containing protein</fullName>
    </submittedName>
</protein>
<dbReference type="Gene3D" id="1.10.10.10">
    <property type="entry name" value="Winged helix-like DNA-binding domain superfamily/Winged helix DNA-binding domain"/>
    <property type="match status" value="1"/>
</dbReference>
<evidence type="ECO:0000313" key="1">
    <source>
        <dbReference type="EMBL" id="MBM6924259.1"/>
    </source>
</evidence>
<reference evidence="1 2" key="1">
    <citation type="journal article" date="2021" name="Sci. Rep.">
        <title>The distribution of antibiotic resistance genes in chicken gut microbiota commensals.</title>
        <authorList>
            <person name="Juricova H."/>
            <person name="Matiasovicova J."/>
            <person name="Kubasova T."/>
            <person name="Cejkova D."/>
            <person name="Rychlik I."/>
        </authorList>
    </citation>
    <scope>NUCLEOTIDE SEQUENCE [LARGE SCALE GENOMIC DNA]</scope>
    <source>
        <strain evidence="1 2">An564</strain>
    </source>
</reference>
<name>A0ABS2GRL6_9FIRM</name>
<dbReference type="Proteomes" id="UP000724149">
    <property type="component" value="Unassembled WGS sequence"/>
</dbReference>
<accession>A0ABS2GRL6</accession>
<sequence length="128" mass="14799">MPVRSYDHAKRDPIKNYFPLPNEIFVLGLNAGEIAVYAYLLFCEDRVTFQCWPSCRSIGRATGMSVNTVRKYIRSLEAKGLITTEPTTITDRHGRKRNGNLLFTIRPITEAMEQYYEEQLRSQPKRPA</sequence>
<dbReference type="Pfam" id="PF13730">
    <property type="entry name" value="HTH_36"/>
    <property type="match status" value="1"/>
</dbReference>
<dbReference type="InterPro" id="IPR036390">
    <property type="entry name" value="WH_DNA-bd_sf"/>
</dbReference>
<organism evidence="1 2">
    <name type="scientific">Hydrogenoanaerobacterium saccharovorans</name>
    <dbReference type="NCBI Taxonomy" id="474960"/>
    <lineage>
        <taxon>Bacteria</taxon>
        <taxon>Bacillati</taxon>
        <taxon>Bacillota</taxon>
        <taxon>Clostridia</taxon>
        <taxon>Eubacteriales</taxon>
        <taxon>Oscillospiraceae</taxon>
        <taxon>Hydrogenoanaerobacterium</taxon>
    </lineage>
</organism>
<dbReference type="InterPro" id="IPR036388">
    <property type="entry name" value="WH-like_DNA-bd_sf"/>
</dbReference>
<keyword evidence="2" id="KW-1185">Reference proteome</keyword>
<proteinExistence type="predicted"/>
<dbReference type="EMBL" id="JACSNR010000014">
    <property type="protein sequence ID" value="MBM6924259.1"/>
    <property type="molecule type" value="Genomic_DNA"/>
</dbReference>
<dbReference type="SUPFAM" id="SSF46785">
    <property type="entry name" value="Winged helix' DNA-binding domain"/>
    <property type="match status" value="1"/>
</dbReference>
<comment type="caution">
    <text evidence="1">The sequence shown here is derived from an EMBL/GenBank/DDBJ whole genome shotgun (WGS) entry which is preliminary data.</text>
</comment>
<gene>
    <name evidence="1" type="ORF">H9X81_11245</name>
</gene>
<evidence type="ECO:0000313" key="2">
    <source>
        <dbReference type="Proteomes" id="UP000724149"/>
    </source>
</evidence>